<evidence type="ECO:0000313" key="3">
    <source>
        <dbReference type="Proteomes" id="UP000075238"/>
    </source>
</evidence>
<dbReference type="KEGG" id="cnan:A2G96_32025"/>
<proteinExistence type="predicted"/>
<accession>A0A142JWN9</accession>
<evidence type="ECO:0000256" key="1">
    <source>
        <dbReference type="SAM" id="MobiDB-lite"/>
    </source>
</evidence>
<dbReference type="Proteomes" id="UP000075238">
    <property type="component" value="Plasmid unnamed"/>
</dbReference>
<sequence length="87" mass="9449">MRGGPGFGRGFQEATMTRNNAPQAPTNSYATDGKCHNAEPGTYGHECGKPAAWIGTNHKGFSSGFCDDCKRHGYEARDVIAWRRADT</sequence>
<geneLocation type="plasmid" evidence="3"/>
<evidence type="ECO:0008006" key="4">
    <source>
        <dbReference type="Google" id="ProtNLM"/>
    </source>
</evidence>
<feature type="compositionally biased region" description="Polar residues" evidence="1">
    <location>
        <begin position="14"/>
        <end position="30"/>
    </location>
</feature>
<organism evidence="2 3">
    <name type="scientific">Cupriavidus nantongensis</name>
    <dbReference type="NCBI Taxonomy" id="1796606"/>
    <lineage>
        <taxon>Bacteria</taxon>
        <taxon>Pseudomonadati</taxon>
        <taxon>Pseudomonadota</taxon>
        <taxon>Betaproteobacteria</taxon>
        <taxon>Burkholderiales</taxon>
        <taxon>Burkholderiaceae</taxon>
        <taxon>Cupriavidus</taxon>
    </lineage>
</organism>
<feature type="region of interest" description="Disordered" evidence="1">
    <location>
        <begin position="1"/>
        <end position="33"/>
    </location>
</feature>
<dbReference type="AlphaFoldDB" id="A0A142JWN9"/>
<reference evidence="2 3" key="1">
    <citation type="submission" date="2016-03" db="EMBL/GenBank/DDBJ databases">
        <title>Complete genome sequence of a novel chlorpyrifos degrading bacterium, Cupriavidus nantongensis sp. X1.</title>
        <authorList>
            <person name="Fang L."/>
        </authorList>
    </citation>
    <scope>NUCLEOTIDE SEQUENCE [LARGE SCALE GENOMIC DNA]</scope>
    <source>
        <strain evidence="2 3">X1</strain>
        <plasmid evidence="3">Plasmid</plasmid>
    </source>
</reference>
<dbReference type="EMBL" id="CP014846">
    <property type="protein sequence ID" value="AMR82501.1"/>
    <property type="molecule type" value="Genomic_DNA"/>
</dbReference>
<keyword evidence="3" id="KW-1185">Reference proteome</keyword>
<evidence type="ECO:0000313" key="2">
    <source>
        <dbReference type="EMBL" id="AMR82501.1"/>
    </source>
</evidence>
<gene>
    <name evidence="2" type="ORF">A2G96_32025</name>
</gene>
<dbReference type="OrthoDB" id="8967205at2"/>
<name>A0A142JWN9_9BURK</name>
<keyword evidence="2" id="KW-0614">Plasmid</keyword>
<protein>
    <recommendedName>
        <fullName evidence="4">KlcB</fullName>
    </recommendedName>
</protein>